<dbReference type="PANTHER" id="PTHR43877">
    <property type="entry name" value="AMINOALKYLPHOSPHONATE N-ACETYLTRANSFERASE-RELATED-RELATED"/>
    <property type="match status" value="1"/>
</dbReference>
<name>A0ABW3EP85_9ACTN</name>
<dbReference type="PROSITE" id="PS51186">
    <property type="entry name" value="GNAT"/>
    <property type="match status" value="1"/>
</dbReference>
<dbReference type="EMBL" id="JBHTJA010000031">
    <property type="protein sequence ID" value="MFD0902148.1"/>
    <property type="molecule type" value="Genomic_DNA"/>
</dbReference>
<keyword evidence="1 5" id="KW-0808">Transferase</keyword>
<proteinExistence type="predicted"/>
<sequence>MFSLNGDETLEFASEIAGLYRTCYADPPWSETPEELAAYPGKLAASASRPGFRAWIARDREGAAGVCYGWPTPADLAGGDIYATLIRTVGFEHAAKLTRDAFELAELFVRPDHRGRGLGKALLTQAIDGWNTAWLITHPDAPAARLYRRLGWRRSVTLPDDSHPRLTLAVYTLGPSSRRPDTDAVRPSPHTRAAKPPSTNTG</sequence>
<reference evidence="6" key="1">
    <citation type="journal article" date="2019" name="Int. J. Syst. Evol. Microbiol.">
        <title>The Global Catalogue of Microorganisms (GCM) 10K type strain sequencing project: providing services to taxonomists for standard genome sequencing and annotation.</title>
        <authorList>
            <consortium name="The Broad Institute Genomics Platform"/>
            <consortium name="The Broad Institute Genome Sequencing Center for Infectious Disease"/>
            <person name="Wu L."/>
            <person name="Ma J."/>
        </authorList>
    </citation>
    <scope>NUCLEOTIDE SEQUENCE [LARGE SCALE GENOMIC DNA]</scope>
    <source>
        <strain evidence="6">JCM 31202</strain>
    </source>
</reference>
<protein>
    <submittedName>
        <fullName evidence="5">GNAT family N-acetyltransferase</fullName>
        <ecNumber evidence="5">2.3.1.-</ecNumber>
    </submittedName>
</protein>
<evidence type="ECO:0000313" key="5">
    <source>
        <dbReference type="EMBL" id="MFD0902148.1"/>
    </source>
</evidence>
<dbReference type="InterPro" id="IPR000182">
    <property type="entry name" value="GNAT_dom"/>
</dbReference>
<feature type="region of interest" description="Disordered" evidence="3">
    <location>
        <begin position="173"/>
        <end position="202"/>
    </location>
</feature>
<dbReference type="RefSeq" id="WP_378299692.1">
    <property type="nucleotide sequence ID" value="NZ_JBHTJA010000031.1"/>
</dbReference>
<dbReference type="Gene3D" id="3.40.630.30">
    <property type="match status" value="1"/>
</dbReference>
<feature type="domain" description="N-acetyltransferase" evidence="4">
    <location>
        <begin position="3"/>
        <end position="174"/>
    </location>
</feature>
<dbReference type="InterPro" id="IPR016181">
    <property type="entry name" value="Acyl_CoA_acyltransferase"/>
</dbReference>
<keyword evidence="6" id="KW-1185">Reference proteome</keyword>
<dbReference type="Proteomes" id="UP001596972">
    <property type="component" value="Unassembled WGS sequence"/>
</dbReference>
<dbReference type="InterPro" id="IPR050832">
    <property type="entry name" value="Bact_Acetyltransf"/>
</dbReference>
<evidence type="ECO:0000313" key="6">
    <source>
        <dbReference type="Proteomes" id="UP001596972"/>
    </source>
</evidence>
<evidence type="ECO:0000256" key="2">
    <source>
        <dbReference type="ARBA" id="ARBA00023315"/>
    </source>
</evidence>
<dbReference type="GO" id="GO:0016746">
    <property type="term" value="F:acyltransferase activity"/>
    <property type="evidence" value="ECO:0007669"/>
    <property type="project" value="UniProtKB-KW"/>
</dbReference>
<gene>
    <name evidence="5" type="ORF">ACFQ11_17240</name>
</gene>
<dbReference type="SUPFAM" id="SSF55729">
    <property type="entry name" value="Acyl-CoA N-acyltransferases (Nat)"/>
    <property type="match status" value="1"/>
</dbReference>
<dbReference type="EC" id="2.3.1.-" evidence="5"/>
<dbReference type="CDD" id="cd04301">
    <property type="entry name" value="NAT_SF"/>
    <property type="match status" value="1"/>
</dbReference>
<evidence type="ECO:0000256" key="1">
    <source>
        <dbReference type="ARBA" id="ARBA00022679"/>
    </source>
</evidence>
<evidence type="ECO:0000256" key="3">
    <source>
        <dbReference type="SAM" id="MobiDB-lite"/>
    </source>
</evidence>
<comment type="caution">
    <text evidence="5">The sequence shown here is derived from an EMBL/GenBank/DDBJ whole genome shotgun (WGS) entry which is preliminary data.</text>
</comment>
<accession>A0ABW3EP85</accession>
<organism evidence="5 6">
    <name type="scientific">Actinomadura sediminis</name>
    <dbReference type="NCBI Taxonomy" id="1038904"/>
    <lineage>
        <taxon>Bacteria</taxon>
        <taxon>Bacillati</taxon>
        <taxon>Actinomycetota</taxon>
        <taxon>Actinomycetes</taxon>
        <taxon>Streptosporangiales</taxon>
        <taxon>Thermomonosporaceae</taxon>
        <taxon>Actinomadura</taxon>
    </lineage>
</organism>
<evidence type="ECO:0000259" key="4">
    <source>
        <dbReference type="PROSITE" id="PS51186"/>
    </source>
</evidence>
<keyword evidence="2 5" id="KW-0012">Acyltransferase</keyword>
<dbReference type="Pfam" id="PF13508">
    <property type="entry name" value="Acetyltransf_7"/>
    <property type="match status" value="1"/>
</dbReference>